<dbReference type="Proteomes" id="UP000821865">
    <property type="component" value="Chromosome 3"/>
</dbReference>
<name>A0ACB8D5N1_DERSI</name>
<accession>A0ACB8D5N1</accession>
<proteinExistence type="predicted"/>
<evidence type="ECO:0000313" key="1">
    <source>
        <dbReference type="EMBL" id="KAH7959678.1"/>
    </source>
</evidence>
<dbReference type="EMBL" id="CM023472">
    <property type="protein sequence ID" value="KAH7959678.1"/>
    <property type="molecule type" value="Genomic_DNA"/>
</dbReference>
<gene>
    <name evidence="1" type="ORF">HPB49_013035</name>
</gene>
<comment type="caution">
    <text evidence="1">The sequence shown here is derived from an EMBL/GenBank/DDBJ whole genome shotgun (WGS) entry which is preliminary data.</text>
</comment>
<keyword evidence="2" id="KW-1185">Reference proteome</keyword>
<organism evidence="1 2">
    <name type="scientific">Dermacentor silvarum</name>
    <name type="common">Tick</name>
    <dbReference type="NCBI Taxonomy" id="543639"/>
    <lineage>
        <taxon>Eukaryota</taxon>
        <taxon>Metazoa</taxon>
        <taxon>Ecdysozoa</taxon>
        <taxon>Arthropoda</taxon>
        <taxon>Chelicerata</taxon>
        <taxon>Arachnida</taxon>
        <taxon>Acari</taxon>
        <taxon>Parasitiformes</taxon>
        <taxon>Ixodida</taxon>
        <taxon>Ixodoidea</taxon>
        <taxon>Ixodidae</taxon>
        <taxon>Rhipicephalinae</taxon>
        <taxon>Dermacentor</taxon>
    </lineage>
</organism>
<sequence>MDLVAPRSYRDATQDNQILRRNPQPLLATRVLWSREERRVGDAVAASGAGVKILALVGVHAANRPHVTQSPRLTPYASRRDAAADAFQHVRLVGALLRAAASAHLGRKAPGGVCHVLLFAGLVWSNVYCIVKSHKPSAKGDSSDNVFKGELAPMNISEWKVKHACRNGSLRILFFVHTAPKNIEKRRWLRKTVGDPNIVSIMNSVIIFFVGETSQWDEHEAVSDEAIREGDVVVLNFKGQLQEPNRTSSSLGQSGSPTTAVSTLQSRLSNWTTTF</sequence>
<evidence type="ECO:0000313" key="2">
    <source>
        <dbReference type="Proteomes" id="UP000821865"/>
    </source>
</evidence>
<protein>
    <submittedName>
        <fullName evidence="1">Uncharacterized protein</fullName>
    </submittedName>
</protein>
<reference evidence="1" key="1">
    <citation type="submission" date="2020-05" db="EMBL/GenBank/DDBJ databases">
        <title>Large-scale comparative analyses of tick genomes elucidate their genetic diversity and vector capacities.</title>
        <authorList>
            <person name="Jia N."/>
            <person name="Wang J."/>
            <person name="Shi W."/>
            <person name="Du L."/>
            <person name="Sun Y."/>
            <person name="Zhan W."/>
            <person name="Jiang J."/>
            <person name="Wang Q."/>
            <person name="Zhang B."/>
            <person name="Ji P."/>
            <person name="Sakyi L.B."/>
            <person name="Cui X."/>
            <person name="Yuan T."/>
            <person name="Jiang B."/>
            <person name="Yang W."/>
            <person name="Lam T.T.-Y."/>
            <person name="Chang Q."/>
            <person name="Ding S."/>
            <person name="Wang X."/>
            <person name="Zhu J."/>
            <person name="Ruan X."/>
            <person name="Zhao L."/>
            <person name="Wei J."/>
            <person name="Que T."/>
            <person name="Du C."/>
            <person name="Cheng J."/>
            <person name="Dai P."/>
            <person name="Han X."/>
            <person name="Huang E."/>
            <person name="Gao Y."/>
            <person name="Liu J."/>
            <person name="Shao H."/>
            <person name="Ye R."/>
            <person name="Li L."/>
            <person name="Wei W."/>
            <person name="Wang X."/>
            <person name="Wang C."/>
            <person name="Yang T."/>
            <person name="Huo Q."/>
            <person name="Li W."/>
            <person name="Guo W."/>
            <person name="Chen H."/>
            <person name="Zhou L."/>
            <person name="Ni X."/>
            <person name="Tian J."/>
            <person name="Zhou Y."/>
            <person name="Sheng Y."/>
            <person name="Liu T."/>
            <person name="Pan Y."/>
            <person name="Xia L."/>
            <person name="Li J."/>
            <person name="Zhao F."/>
            <person name="Cao W."/>
        </authorList>
    </citation>
    <scope>NUCLEOTIDE SEQUENCE</scope>
    <source>
        <strain evidence="1">Dsil-2018</strain>
    </source>
</reference>